<sequence>MSIPCALAFSIYVEWFNAQGKSTRIEAREHLCFRNHPWSEGANFPSIKLPINATHQVAQRAMARLPFSPTSTGPSASFICVAILTAIADVVAMHKITGFISHSGNHFCDFFTIHKAQIEQIGPQFHCTHSCQNNKSTIT</sequence>
<comment type="caution">
    <text evidence="1">The sequence shown here is derived from an EMBL/GenBank/DDBJ whole genome shotgun (WGS) entry which is preliminary data.</text>
</comment>
<keyword evidence="2" id="KW-1185">Reference proteome</keyword>
<dbReference type="EMBL" id="AVOT02002492">
    <property type="protein sequence ID" value="MBW0470582.1"/>
    <property type="molecule type" value="Genomic_DNA"/>
</dbReference>
<evidence type="ECO:0000313" key="1">
    <source>
        <dbReference type="EMBL" id="MBW0470582.1"/>
    </source>
</evidence>
<dbReference type="Proteomes" id="UP000765509">
    <property type="component" value="Unassembled WGS sequence"/>
</dbReference>
<reference evidence="1" key="1">
    <citation type="submission" date="2021-03" db="EMBL/GenBank/DDBJ databases">
        <title>Draft genome sequence of rust myrtle Austropuccinia psidii MF-1, a brazilian biotype.</title>
        <authorList>
            <person name="Quecine M.C."/>
            <person name="Pachon D.M.R."/>
            <person name="Bonatelli M.L."/>
            <person name="Correr F.H."/>
            <person name="Franceschini L.M."/>
            <person name="Leite T.F."/>
            <person name="Margarido G.R.A."/>
            <person name="Almeida C.A."/>
            <person name="Ferrarezi J.A."/>
            <person name="Labate C.A."/>
        </authorList>
    </citation>
    <scope>NUCLEOTIDE SEQUENCE</scope>
    <source>
        <strain evidence="1">MF-1</strain>
    </source>
</reference>
<organism evidence="1 2">
    <name type="scientific">Austropuccinia psidii MF-1</name>
    <dbReference type="NCBI Taxonomy" id="1389203"/>
    <lineage>
        <taxon>Eukaryota</taxon>
        <taxon>Fungi</taxon>
        <taxon>Dikarya</taxon>
        <taxon>Basidiomycota</taxon>
        <taxon>Pucciniomycotina</taxon>
        <taxon>Pucciniomycetes</taxon>
        <taxon>Pucciniales</taxon>
        <taxon>Sphaerophragmiaceae</taxon>
        <taxon>Austropuccinia</taxon>
    </lineage>
</organism>
<accession>A0A9Q3BTF6</accession>
<protein>
    <submittedName>
        <fullName evidence="1">Uncharacterized protein</fullName>
    </submittedName>
</protein>
<name>A0A9Q3BTF6_9BASI</name>
<dbReference type="OrthoDB" id="3039677at2759"/>
<dbReference type="AlphaFoldDB" id="A0A9Q3BTF6"/>
<evidence type="ECO:0000313" key="2">
    <source>
        <dbReference type="Proteomes" id="UP000765509"/>
    </source>
</evidence>
<proteinExistence type="predicted"/>
<gene>
    <name evidence="1" type="ORF">O181_010297</name>
</gene>